<accession>A0A5B7EV69</accession>
<evidence type="ECO:0000313" key="2">
    <source>
        <dbReference type="EMBL" id="MPC38601.1"/>
    </source>
</evidence>
<gene>
    <name evidence="2" type="ORF">E2C01_032111</name>
</gene>
<evidence type="ECO:0000256" key="1">
    <source>
        <dbReference type="SAM" id="MobiDB-lite"/>
    </source>
</evidence>
<protein>
    <submittedName>
        <fullName evidence="2">Uncharacterized protein</fullName>
    </submittedName>
</protein>
<evidence type="ECO:0000313" key="3">
    <source>
        <dbReference type="Proteomes" id="UP000324222"/>
    </source>
</evidence>
<dbReference type="EMBL" id="VSRR010004117">
    <property type="protein sequence ID" value="MPC38601.1"/>
    <property type="molecule type" value="Genomic_DNA"/>
</dbReference>
<name>A0A5B7EV69_PORTR</name>
<feature type="region of interest" description="Disordered" evidence="1">
    <location>
        <begin position="1"/>
        <end position="32"/>
    </location>
</feature>
<reference evidence="2 3" key="1">
    <citation type="submission" date="2019-05" db="EMBL/GenBank/DDBJ databases">
        <title>Another draft genome of Portunus trituberculatus and its Hox gene families provides insights of decapod evolution.</title>
        <authorList>
            <person name="Jeong J.-H."/>
            <person name="Song I."/>
            <person name="Kim S."/>
            <person name="Choi T."/>
            <person name="Kim D."/>
            <person name="Ryu S."/>
            <person name="Kim W."/>
        </authorList>
    </citation>
    <scope>NUCLEOTIDE SEQUENCE [LARGE SCALE GENOMIC DNA]</scope>
    <source>
        <tissue evidence="2">Muscle</tissue>
    </source>
</reference>
<comment type="caution">
    <text evidence="2">The sequence shown here is derived from an EMBL/GenBank/DDBJ whole genome shotgun (WGS) entry which is preliminary data.</text>
</comment>
<dbReference type="Proteomes" id="UP000324222">
    <property type="component" value="Unassembled WGS sequence"/>
</dbReference>
<sequence>MQRAGPATVQPAGDAAKAKPKKTSGSADIQATLPTINSTQDSSIFFSGYTPAAASSWCGCLWISRSSYPIRSGTSQGQQYSKKK</sequence>
<feature type="compositionally biased region" description="Polar residues" evidence="1">
    <location>
        <begin position="23"/>
        <end position="32"/>
    </location>
</feature>
<keyword evidence="3" id="KW-1185">Reference proteome</keyword>
<dbReference type="AlphaFoldDB" id="A0A5B7EV69"/>
<proteinExistence type="predicted"/>
<organism evidence="2 3">
    <name type="scientific">Portunus trituberculatus</name>
    <name type="common">Swimming crab</name>
    <name type="synonym">Neptunus trituberculatus</name>
    <dbReference type="NCBI Taxonomy" id="210409"/>
    <lineage>
        <taxon>Eukaryota</taxon>
        <taxon>Metazoa</taxon>
        <taxon>Ecdysozoa</taxon>
        <taxon>Arthropoda</taxon>
        <taxon>Crustacea</taxon>
        <taxon>Multicrustacea</taxon>
        <taxon>Malacostraca</taxon>
        <taxon>Eumalacostraca</taxon>
        <taxon>Eucarida</taxon>
        <taxon>Decapoda</taxon>
        <taxon>Pleocyemata</taxon>
        <taxon>Brachyura</taxon>
        <taxon>Eubrachyura</taxon>
        <taxon>Portunoidea</taxon>
        <taxon>Portunidae</taxon>
        <taxon>Portuninae</taxon>
        <taxon>Portunus</taxon>
    </lineage>
</organism>